<evidence type="ECO:0000313" key="2">
    <source>
        <dbReference type="Proteomes" id="UP000228535"/>
    </source>
</evidence>
<dbReference type="RefSeq" id="WP_100338276.1">
    <property type="nucleotide sequence ID" value="NZ_PGFA01000004.1"/>
</dbReference>
<comment type="caution">
    <text evidence="1">The sequence shown here is derived from an EMBL/GenBank/DDBJ whole genome shotgun (WGS) entry which is preliminary data.</text>
</comment>
<dbReference type="EMBL" id="PGFA01000004">
    <property type="protein sequence ID" value="PJJ48323.1"/>
    <property type="molecule type" value="Genomic_DNA"/>
</dbReference>
<evidence type="ECO:0000313" key="1">
    <source>
        <dbReference type="EMBL" id="PJJ48323.1"/>
    </source>
</evidence>
<name>A0A2M9ARR0_9BACT</name>
<keyword evidence="2" id="KW-1185">Reference proteome</keyword>
<proteinExistence type="predicted"/>
<accession>A0A2M9ARR0</accession>
<dbReference type="Proteomes" id="UP000228535">
    <property type="component" value="Unassembled WGS sequence"/>
</dbReference>
<gene>
    <name evidence="1" type="ORF">CLV45_4025</name>
</gene>
<reference evidence="1 2" key="1">
    <citation type="submission" date="2017-11" db="EMBL/GenBank/DDBJ databases">
        <title>Genomic Encyclopedia of Archaeal and Bacterial Type Strains, Phase II (KMG-II): From Individual Species to Whole Genera.</title>
        <authorList>
            <person name="Goeker M."/>
        </authorList>
    </citation>
    <scope>NUCLEOTIDE SEQUENCE [LARGE SCALE GENOMIC DNA]</scope>
    <source>
        <strain evidence="1 2">DSM 11115</strain>
    </source>
</reference>
<dbReference type="OrthoDB" id="886076at2"/>
<organism evidence="1 2">
    <name type="scientific">Hymenobacter chitinivorans DSM 11115</name>
    <dbReference type="NCBI Taxonomy" id="1121954"/>
    <lineage>
        <taxon>Bacteria</taxon>
        <taxon>Pseudomonadati</taxon>
        <taxon>Bacteroidota</taxon>
        <taxon>Cytophagia</taxon>
        <taxon>Cytophagales</taxon>
        <taxon>Hymenobacteraceae</taxon>
        <taxon>Hymenobacter</taxon>
    </lineage>
</organism>
<sequence length="96" mass="10479">MHEQILQLVSQAHALTEQGAAQETNQWERKKLVLADLSLHLVQTALRSGPLDARDLQQRLFAILTLADGLLPTVDLKLTAEVLFAASQPKPAASKS</sequence>
<dbReference type="AlphaFoldDB" id="A0A2M9ARR0"/>
<protein>
    <submittedName>
        <fullName evidence="1">Uncharacterized protein</fullName>
    </submittedName>
</protein>